<evidence type="ECO:0000313" key="2">
    <source>
        <dbReference type="Proteomes" id="UP001596472"/>
    </source>
</evidence>
<comment type="caution">
    <text evidence="1">The sequence shown here is derived from an EMBL/GenBank/DDBJ whole genome shotgun (WGS) entry which is preliminary data.</text>
</comment>
<name>A0ABW2L2Z4_9BACT</name>
<accession>A0ABW2L2Z4</accession>
<protein>
    <submittedName>
        <fullName evidence="1">Uncharacterized protein</fullName>
    </submittedName>
</protein>
<evidence type="ECO:0000313" key="1">
    <source>
        <dbReference type="EMBL" id="MFC7335906.1"/>
    </source>
</evidence>
<gene>
    <name evidence="1" type="ORF">ACFQY0_01850</name>
</gene>
<dbReference type="Proteomes" id="UP001596472">
    <property type="component" value="Unassembled WGS sequence"/>
</dbReference>
<reference evidence="2" key="1">
    <citation type="journal article" date="2019" name="Int. J. Syst. Evol. Microbiol.">
        <title>The Global Catalogue of Microorganisms (GCM) 10K type strain sequencing project: providing services to taxonomists for standard genome sequencing and annotation.</title>
        <authorList>
            <consortium name="The Broad Institute Genomics Platform"/>
            <consortium name="The Broad Institute Genome Sequencing Center for Infectious Disease"/>
            <person name="Wu L."/>
            <person name="Ma J."/>
        </authorList>
    </citation>
    <scope>NUCLEOTIDE SEQUENCE [LARGE SCALE GENOMIC DNA]</scope>
    <source>
        <strain evidence="2">CGMCC 4.1467</strain>
    </source>
</reference>
<sequence length="41" mass="4831">MPFTYAVLRHHLIFATESLGREELVEFRSKSGVGFEERYLD</sequence>
<keyword evidence="2" id="KW-1185">Reference proteome</keyword>
<dbReference type="EMBL" id="JBHTBS010000001">
    <property type="protein sequence ID" value="MFC7335906.1"/>
    <property type="molecule type" value="Genomic_DNA"/>
</dbReference>
<organism evidence="1 2">
    <name type="scientific">Haloferula chungangensis</name>
    <dbReference type="NCBI Taxonomy" id="1048331"/>
    <lineage>
        <taxon>Bacteria</taxon>
        <taxon>Pseudomonadati</taxon>
        <taxon>Verrucomicrobiota</taxon>
        <taxon>Verrucomicrobiia</taxon>
        <taxon>Verrucomicrobiales</taxon>
        <taxon>Verrucomicrobiaceae</taxon>
        <taxon>Haloferula</taxon>
    </lineage>
</organism>
<dbReference type="RefSeq" id="WP_379708482.1">
    <property type="nucleotide sequence ID" value="NZ_JBHTBS010000001.1"/>
</dbReference>
<proteinExistence type="predicted"/>